<evidence type="ECO:0000256" key="2">
    <source>
        <dbReference type="SAM" id="Phobius"/>
    </source>
</evidence>
<feature type="transmembrane region" description="Helical" evidence="2">
    <location>
        <begin position="69"/>
        <end position="90"/>
    </location>
</feature>
<accession>A0A0M0JAU5</accession>
<evidence type="ECO:0000313" key="4">
    <source>
        <dbReference type="Proteomes" id="UP000037460"/>
    </source>
</evidence>
<proteinExistence type="predicted"/>
<keyword evidence="2" id="KW-0472">Membrane</keyword>
<protein>
    <submittedName>
        <fullName evidence="3">Uncharacterized protein</fullName>
    </submittedName>
</protein>
<comment type="caution">
    <text evidence="3">The sequence shown here is derived from an EMBL/GenBank/DDBJ whole genome shotgun (WGS) entry which is preliminary data.</text>
</comment>
<dbReference type="AlphaFoldDB" id="A0A0M0JAU5"/>
<keyword evidence="2" id="KW-0812">Transmembrane</keyword>
<name>A0A0M0JAU5_9EUKA</name>
<sequence>MPGHEHATSSAHVTPYADFVEKAQASPLLIPAFERTPASGDPVHTVDRVVAVPFLTENPPPFSDLHDGWLHWITLAAASPLIYVLVAHAINRVSTYRATIPRPVLDALMSASTRLRSGALELKRLSPAARKRALSPSSGPTSTRPAPGASLGHSATAPSTPPLRFADALAKSLAVDEHLRNTLLSVPDTDPFAEALHAFADRVQPADVSEIPPAFMLDGGLPSFANPGLFLTPFSVRVQPPRTVPLQPVPPQPPPPAGFDPKSLRDLLTPEGASLLEQWYAQMHEYLILIDDLAPLVSLSRRRRAAILDRAAAGDEAAADEMIDIIVGDIKDRGCSPYTPDVRAFIVSAGGPGSCDVFDETPRSFGNAPSGSWWDG</sequence>
<organism evidence="3 4">
    <name type="scientific">Chrysochromulina tobinii</name>
    <dbReference type="NCBI Taxonomy" id="1460289"/>
    <lineage>
        <taxon>Eukaryota</taxon>
        <taxon>Haptista</taxon>
        <taxon>Haptophyta</taxon>
        <taxon>Prymnesiophyceae</taxon>
        <taxon>Prymnesiales</taxon>
        <taxon>Chrysochromulinaceae</taxon>
        <taxon>Chrysochromulina</taxon>
    </lineage>
</organism>
<keyword evidence="2" id="KW-1133">Transmembrane helix</keyword>
<dbReference type="Proteomes" id="UP000037460">
    <property type="component" value="Unassembled WGS sequence"/>
</dbReference>
<evidence type="ECO:0000256" key="1">
    <source>
        <dbReference type="SAM" id="MobiDB-lite"/>
    </source>
</evidence>
<dbReference type="EMBL" id="JWZX01003189">
    <property type="protein sequence ID" value="KOO23457.1"/>
    <property type="molecule type" value="Genomic_DNA"/>
</dbReference>
<evidence type="ECO:0000313" key="3">
    <source>
        <dbReference type="EMBL" id="KOO23457.1"/>
    </source>
</evidence>
<feature type="region of interest" description="Disordered" evidence="1">
    <location>
        <begin position="127"/>
        <end position="159"/>
    </location>
</feature>
<feature type="compositionally biased region" description="Polar residues" evidence="1">
    <location>
        <begin position="135"/>
        <end position="144"/>
    </location>
</feature>
<keyword evidence="4" id="KW-1185">Reference proteome</keyword>
<reference evidence="4" key="1">
    <citation type="journal article" date="2015" name="PLoS Genet.">
        <title>Genome Sequence and Transcriptome Analyses of Chrysochromulina tobin: Metabolic Tools for Enhanced Algal Fitness in the Prominent Order Prymnesiales (Haptophyceae).</title>
        <authorList>
            <person name="Hovde B.T."/>
            <person name="Deodato C.R."/>
            <person name="Hunsperger H.M."/>
            <person name="Ryken S.A."/>
            <person name="Yost W."/>
            <person name="Jha R.K."/>
            <person name="Patterson J."/>
            <person name="Monnat R.J. Jr."/>
            <person name="Barlow S.B."/>
            <person name="Starkenburg S.R."/>
            <person name="Cattolico R.A."/>
        </authorList>
    </citation>
    <scope>NUCLEOTIDE SEQUENCE</scope>
    <source>
        <strain evidence="4">CCMP291</strain>
    </source>
</reference>
<gene>
    <name evidence="3" type="ORF">Ctob_010658</name>
</gene>